<evidence type="ECO:0000313" key="11">
    <source>
        <dbReference type="EMBL" id="CAM76571.1"/>
    </source>
</evidence>
<keyword evidence="4" id="KW-0479">Metal-binding</keyword>
<comment type="catalytic activity">
    <reaction evidence="8">
        <text>adenosine + phosphate = alpha-D-ribose 1-phosphate + adenine</text>
        <dbReference type="Rhea" id="RHEA:27642"/>
        <dbReference type="ChEBI" id="CHEBI:16335"/>
        <dbReference type="ChEBI" id="CHEBI:16708"/>
        <dbReference type="ChEBI" id="CHEBI:43474"/>
        <dbReference type="ChEBI" id="CHEBI:57720"/>
        <dbReference type="EC" id="2.4.2.1"/>
    </reaction>
    <physiologicalReaction direction="left-to-right" evidence="8">
        <dbReference type="Rhea" id="RHEA:27643"/>
    </physiologicalReaction>
</comment>
<keyword evidence="3" id="KW-0808">Transferase</keyword>
<evidence type="ECO:0000256" key="9">
    <source>
        <dbReference type="ARBA" id="ARBA00049893"/>
    </source>
</evidence>
<comment type="catalytic activity">
    <reaction evidence="7">
        <text>adenosine + H2O + H(+) = inosine + NH4(+)</text>
        <dbReference type="Rhea" id="RHEA:24408"/>
        <dbReference type="ChEBI" id="CHEBI:15377"/>
        <dbReference type="ChEBI" id="CHEBI:15378"/>
        <dbReference type="ChEBI" id="CHEBI:16335"/>
        <dbReference type="ChEBI" id="CHEBI:17596"/>
        <dbReference type="ChEBI" id="CHEBI:28938"/>
        <dbReference type="EC" id="3.5.4.4"/>
    </reaction>
    <physiologicalReaction direction="left-to-right" evidence="7">
        <dbReference type="Rhea" id="RHEA:24409"/>
    </physiologicalReaction>
</comment>
<reference evidence="11" key="1">
    <citation type="journal article" date="2007" name="J. Bacteriol.">
        <title>Comparative genome analysis of four magnetotactic bacteria reveals a complex set of group-specific genes implicated in magnetosome biomineralization and function.</title>
        <authorList>
            <person name="Richter M."/>
            <person name="Kube M."/>
            <person name="Bazylinski D.A."/>
            <person name="Lombardot T."/>
            <person name="Gloeckner F.O."/>
            <person name="Reinhardt R."/>
            <person name="Schueler D."/>
        </authorList>
    </citation>
    <scope>NUCLEOTIDE SEQUENCE</scope>
    <source>
        <strain evidence="11">MSR-1</strain>
    </source>
</reference>
<protein>
    <recommendedName>
        <fullName evidence="10">Purine nucleoside phosphorylase</fullName>
    </recommendedName>
</protein>
<dbReference type="EMBL" id="CU459003">
    <property type="protein sequence ID" value="CAM76571.1"/>
    <property type="molecule type" value="Genomic_DNA"/>
</dbReference>
<comment type="catalytic activity">
    <reaction evidence="1">
        <text>inosine + phosphate = alpha-D-ribose 1-phosphate + hypoxanthine</text>
        <dbReference type="Rhea" id="RHEA:27646"/>
        <dbReference type="ChEBI" id="CHEBI:17368"/>
        <dbReference type="ChEBI" id="CHEBI:17596"/>
        <dbReference type="ChEBI" id="CHEBI:43474"/>
        <dbReference type="ChEBI" id="CHEBI:57720"/>
        <dbReference type="EC" id="2.4.2.1"/>
    </reaction>
    <physiologicalReaction direction="left-to-right" evidence="1">
        <dbReference type="Rhea" id="RHEA:27647"/>
    </physiologicalReaction>
</comment>
<evidence type="ECO:0000256" key="1">
    <source>
        <dbReference type="ARBA" id="ARBA00000553"/>
    </source>
</evidence>
<dbReference type="InterPro" id="IPR003730">
    <property type="entry name" value="Cu_polyphenol_OxRdtase"/>
</dbReference>
<evidence type="ECO:0000256" key="4">
    <source>
        <dbReference type="ARBA" id="ARBA00022723"/>
    </source>
</evidence>
<dbReference type="PANTHER" id="PTHR30616:SF2">
    <property type="entry name" value="PURINE NUCLEOSIDE PHOSPHORYLASE LACC1"/>
    <property type="match status" value="1"/>
</dbReference>
<gene>
    <name evidence="11" type="ORF">MGR_1243</name>
</gene>
<dbReference type="GO" id="GO:0017061">
    <property type="term" value="F:S-methyl-5-thioadenosine phosphorylase activity"/>
    <property type="evidence" value="ECO:0007669"/>
    <property type="project" value="UniProtKB-EC"/>
</dbReference>
<evidence type="ECO:0000256" key="8">
    <source>
        <dbReference type="ARBA" id="ARBA00048968"/>
    </source>
</evidence>
<evidence type="ECO:0000256" key="7">
    <source>
        <dbReference type="ARBA" id="ARBA00047989"/>
    </source>
</evidence>
<name>A4U114_9PROT</name>
<dbReference type="CDD" id="cd16833">
    <property type="entry name" value="YfiH"/>
    <property type="match status" value="1"/>
</dbReference>
<comment type="similarity">
    <text evidence="2 10">Belongs to the purine nucleoside phosphorylase YfiH/LACC1 family.</text>
</comment>
<dbReference type="Gene3D" id="3.60.140.10">
    <property type="entry name" value="CNF1/YfiH-like putative cysteine hydrolases"/>
    <property type="match status" value="1"/>
</dbReference>
<dbReference type="AlphaFoldDB" id="A4U114"/>
<dbReference type="InterPro" id="IPR038371">
    <property type="entry name" value="Cu_polyphenol_OxRdtase_sf"/>
</dbReference>
<dbReference type="GO" id="GO:0016787">
    <property type="term" value="F:hydrolase activity"/>
    <property type="evidence" value="ECO:0007669"/>
    <property type="project" value="UniProtKB-KW"/>
</dbReference>
<evidence type="ECO:0000256" key="5">
    <source>
        <dbReference type="ARBA" id="ARBA00022801"/>
    </source>
</evidence>
<dbReference type="InterPro" id="IPR011324">
    <property type="entry name" value="Cytotoxic_necrot_fac-like_cat"/>
</dbReference>
<sequence>MITLSALNEIIHIRHGFFTREGGVSTGLYTSLNCGPGSADQPAAVAENRGRAMAMMDLPETALITVHQAHTADVVTVTGPWAEGSRPTADAMVTTVPGLALGILTADCAPVLLADRKNGIVAAAHAGWKGAIGGVLENTVARMVELGAKPKNIVGAIGPCIGQRSYEVGPDFPAAFLAENADNADFFAPSRRDSHFLFDLPGYVSRKLARLGLIDVTRVPADTCRDGARFFSYRRATLNNEPDYGRQVSVIVRER</sequence>
<dbReference type="NCBIfam" id="TIGR00726">
    <property type="entry name" value="peptidoglycan editing factor PgeF"/>
    <property type="match status" value="1"/>
</dbReference>
<keyword evidence="5" id="KW-0378">Hydrolase</keyword>
<dbReference type="PANTHER" id="PTHR30616">
    <property type="entry name" value="UNCHARACTERIZED PROTEIN YFIH"/>
    <property type="match status" value="1"/>
</dbReference>
<comment type="catalytic activity">
    <reaction evidence="9">
        <text>S-methyl-5'-thioadenosine + phosphate = 5-(methylsulfanyl)-alpha-D-ribose 1-phosphate + adenine</text>
        <dbReference type="Rhea" id="RHEA:11852"/>
        <dbReference type="ChEBI" id="CHEBI:16708"/>
        <dbReference type="ChEBI" id="CHEBI:17509"/>
        <dbReference type="ChEBI" id="CHEBI:43474"/>
        <dbReference type="ChEBI" id="CHEBI:58533"/>
        <dbReference type="EC" id="2.4.2.28"/>
    </reaction>
    <physiologicalReaction direction="left-to-right" evidence="9">
        <dbReference type="Rhea" id="RHEA:11853"/>
    </physiologicalReaction>
</comment>
<keyword evidence="6" id="KW-0862">Zinc</keyword>
<evidence type="ECO:0000256" key="3">
    <source>
        <dbReference type="ARBA" id="ARBA00022679"/>
    </source>
</evidence>
<dbReference type="Pfam" id="PF02578">
    <property type="entry name" value="Cu-oxidase_4"/>
    <property type="match status" value="1"/>
</dbReference>
<dbReference type="SUPFAM" id="SSF64438">
    <property type="entry name" value="CNF1/YfiH-like putative cysteine hydrolases"/>
    <property type="match status" value="1"/>
</dbReference>
<evidence type="ECO:0000256" key="2">
    <source>
        <dbReference type="ARBA" id="ARBA00007353"/>
    </source>
</evidence>
<accession>A4U114</accession>
<dbReference type="GO" id="GO:0005507">
    <property type="term" value="F:copper ion binding"/>
    <property type="evidence" value="ECO:0007669"/>
    <property type="project" value="TreeGrafter"/>
</dbReference>
<evidence type="ECO:0000256" key="10">
    <source>
        <dbReference type="RuleBase" id="RU361274"/>
    </source>
</evidence>
<dbReference type="RefSeq" id="WP_106003344.1">
    <property type="nucleotide sequence ID" value="NZ_CP027527.1"/>
</dbReference>
<evidence type="ECO:0000256" key="6">
    <source>
        <dbReference type="ARBA" id="ARBA00022833"/>
    </source>
</evidence>
<organism evidence="11">
    <name type="scientific">Magnetospirillum gryphiswaldense</name>
    <dbReference type="NCBI Taxonomy" id="55518"/>
    <lineage>
        <taxon>Bacteria</taxon>
        <taxon>Pseudomonadati</taxon>
        <taxon>Pseudomonadota</taxon>
        <taxon>Alphaproteobacteria</taxon>
        <taxon>Rhodospirillales</taxon>
        <taxon>Rhodospirillaceae</taxon>
        <taxon>Magnetospirillum</taxon>
    </lineage>
</organism>
<proteinExistence type="inferred from homology"/>